<organism evidence="3 4">
    <name type="scientific">Variovorax dokdonensis</name>
    <dbReference type="NCBI Taxonomy" id="344883"/>
    <lineage>
        <taxon>Bacteria</taxon>
        <taxon>Pseudomonadati</taxon>
        <taxon>Pseudomonadota</taxon>
        <taxon>Betaproteobacteria</taxon>
        <taxon>Burkholderiales</taxon>
        <taxon>Comamonadaceae</taxon>
        <taxon>Variovorax</taxon>
    </lineage>
</organism>
<protein>
    <submittedName>
        <fullName evidence="3">DUF2242 domain-containing protein</fullName>
    </submittedName>
</protein>
<feature type="signal peptide" evidence="2">
    <location>
        <begin position="1"/>
        <end position="35"/>
    </location>
</feature>
<evidence type="ECO:0000313" key="4">
    <source>
        <dbReference type="Proteomes" id="UP001174908"/>
    </source>
</evidence>
<evidence type="ECO:0000256" key="2">
    <source>
        <dbReference type="SAM" id="SignalP"/>
    </source>
</evidence>
<comment type="caution">
    <text evidence="3">The sequence shown here is derived from an EMBL/GenBank/DDBJ whole genome shotgun (WGS) entry which is preliminary data.</text>
</comment>
<dbReference type="Pfam" id="PF10001">
    <property type="entry name" value="DUF2242"/>
    <property type="match status" value="1"/>
</dbReference>
<feature type="compositionally biased region" description="Low complexity" evidence="1">
    <location>
        <begin position="290"/>
        <end position="308"/>
    </location>
</feature>
<dbReference type="Proteomes" id="UP001174908">
    <property type="component" value="Unassembled WGS sequence"/>
</dbReference>
<feature type="compositionally biased region" description="Pro residues" evidence="1">
    <location>
        <begin position="263"/>
        <end position="273"/>
    </location>
</feature>
<dbReference type="InterPro" id="IPR018718">
    <property type="entry name" value="DUF2242"/>
</dbReference>
<evidence type="ECO:0000256" key="1">
    <source>
        <dbReference type="SAM" id="MobiDB-lite"/>
    </source>
</evidence>
<accession>A0ABT7NGA6</accession>
<feature type="chain" id="PRO_5045211092" evidence="2">
    <location>
        <begin position="36"/>
        <end position="308"/>
    </location>
</feature>
<dbReference type="RefSeq" id="WP_286662071.1">
    <property type="nucleotide sequence ID" value="NZ_JASZYV010000005.1"/>
</dbReference>
<keyword evidence="4" id="KW-1185">Reference proteome</keyword>
<gene>
    <name evidence="3" type="ORF">QTH91_20865</name>
</gene>
<reference evidence="3" key="1">
    <citation type="submission" date="2023-06" db="EMBL/GenBank/DDBJ databases">
        <authorList>
            <person name="Jiang Y."/>
            <person name="Liu Q."/>
        </authorList>
    </citation>
    <scope>NUCLEOTIDE SEQUENCE</scope>
    <source>
        <strain evidence="3">CGMCC 1.12089</strain>
    </source>
</reference>
<evidence type="ECO:0000313" key="3">
    <source>
        <dbReference type="EMBL" id="MDM0046956.1"/>
    </source>
</evidence>
<sequence length="308" mass="32017">MFQRYSPIVLVSGFQGRIGACSARLIAAAALGLLAAGCASTGSTARANYETEDFNSTDTHTRTFVATQAQTCEAARRALLSQGYLIGSNEPTLVSGKKAFQPDADVHLEIDFRVVCAKDSGGRQDTDKPRTIAFVSALQDRYSLKKINNSASVGVSVIGSVSLPYSQTDDSLVKVASQTVTDEKFYDRFFKIVDRYLSLDSTEPAPPVSLPVVPQARVFPEQAAPGATPPATQAGLAMVTPLAPLPPLEPQAPAAQADLQLTPPAPAAPPAKPAAPTRSVSGTVEPMGEPQALPAKAAGATAAAPSAQ</sequence>
<dbReference type="EMBL" id="JASZYV010000005">
    <property type="protein sequence ID" value="MDM0046956.1"/>
    <property type="molecule type" value="Genomic_DNA"/>
</dbReference>
<proteinExistence type="predicted"/>
<name>A0ABT7NGA6_9BURK</name>
<keyword evidence="2" id="KW-0732">Signal</keyword>
<feature type="compositionally biased region" description="Low complexity" evidence="1">
    <location>
        <begin position="251"/>
        <end position="262"/>
    </location>
</feature>
<feature type="region of interest" description="Disordered" evidence="1">
    <location>
        <begin position="242"/>
        <end position="308"/>
    </location>
</feature>